<comment type="subcellular location">
    <subcellularLocation>
        <location evidence="1">Cell membrane</location>
        <topology evidence="1">Multi-pass membrane protein</topology>
    </subcellularLocation>
</comment>
<gene>
    <name evidence="9" type="ORF">IAA45_11835</name>
</gene>
<dbReference type="SUPFAM" id="SSF55073">
    <property type="entry name" value="Nucleotide cyclase"/>
    <property type="match status" value="1"/>
</dbReference>
<dbReference type="PANTHER" id="PTHR33121:SF71">
    <property type="entry name" value="OXYGEN SENSOR PROTEIN DOSP"/>
    <property type="match status" value="1"/>
</dbReference>
<dbReference type="NCBIfam" id="TIGR00254">
    <property type="entry name" value="GGDEF"/>
    <property type="match status" value="1"/>
</dbReference>
<evidence type="ECO:0000256" key="2">
    <source>
        <dbReference type="ARBA" id="ARBA00022475"/>
    </source>
</evidence>
<dbReference type="InterPro" id="IPR050706">
    <property type="entry name" value="Cyclic-di-GMP_PDE-like"/>
</dbReference>
<dbReference type="InterPro" id="IPR000160">
    <property type="entry name" value="GGDEF_dom"/>
</dbReference>
<evidence type="ECO:0000259" key="8">
    <source>
        <dbReference type="PROSITE" id="PS50887"/>
    </source>
</evidence>
<keyword evidence="2" id="KW-1003">Cell membrane</keyword>
<evidence type="ECO:0000256" key="1">
    <source>
        <dbReference type="ARBA" id="ARBA00004651"/>
    </source>
</evidence>
<dbReference type="AlphaFoldDB" id="A0A9D1WK26"/>
<name>A0A9D1WK26_9FIRM</name>
<feature type="transmembrane region" description="Helical" evidence="6">
    <location>
        <begin position="296"/>
        <end position="319"/>
    </location>
</feature>
<reference evidence="9" key="2">
    <citation type="submission" date="2021-04" db="EMBL/GenBank/DDBJ databases">
        <authorList>
            <person name="Gilroy R."/>
        </authorList>
    </citation>
    <scope>NUCLEOTIDE SEQUENCE</scope>
    <source>
        <strain evidence="9">ChiSjej1B19-8411</strain>
    </source>
</reference>
<dbReference type="Gene3D" id="3.30.450.20">
    <property type="entry name" value="PAS domain"/>
    <property type="match status" value="1"/>
</dbReference>
<feature type="domain" description="GGDEF" evidence="8">
    <location>
        <begin position="357"/>
        <end position="493"/>
    </location>
</feature>
<evidence type="ECO:0000256" key="4">
    <source>
        <dbReference type="ARBA" id="ARBA00022989"/>
    </source>
</evidence>
<keyword evidence="3 6" id="KW-0812">Transmembrane</keyword>
<accession>A0A9D1WK26</accession>
<comment type="caution">
    <text evidence="9">The sequence shown here is derived from an EMBL/GenBank/DDBJ whole genome shotgun (WGS) entry which is preliminary data.</text>
</comment>
<dbReference type="SMART" id="SM00267">
    <property type="entry name" value="GGDEF"/>
    <property type="match status" value="1"/>
</dbReference>
<dbReference type="SUPFAM" id="SSF141868">
    <property type="entry name" value="EAL domain-like"/>
    <property type="match status" value="1"/>
</dbReference>
<dbReference type="GO" id="GO:0005886">
    <property type="term" value="C:plasma membrane"/>
    <property type="evidence" value="ECO:0007669"/>
    <property type="project" value="UniProtKB-SubCell"/>
</dbReference>
<dbReference type="InterPro" id="IPR029787">
    <property type="entry name" value="Nucleotide_cyclase"/>
</dbReference>
<evidence type="ECO:0000256" key="6">
    <source>
        <dbReference type="SAM" id="Phobius"/>
    </source>
</evidence>
<dbReference type="CDD" id="cd18773">
    <property type="entry name" value="PDC1_HK_sensor"/>
    <property type="match status" value="1"/>
</dbReference>
<protein>
    <submittedName>
        <fullName evidence="9">EAL domain-containing protein</fullName>
    </submittedName>
</protein>
<organism evidence="9 10">
    <name type="scientific">Candidatus Blautia gallistercoris</name>
    <dbReference type="NCBI Taxonomy" id="2838490"/>
    <lineage>
        <taxon>Bacteria</taxon>
        <taxon>Bacillati</taxon>
        <taxon>Bacillota</taxon>
        <taxon>Clostridia</taxon>
        <taxon>Lachnospirales</taxon>
        <taxon>Lachnospiraceae</taxon>
        <taxon>Blautia</taxon>
    </lineage>
</organism>
<dbReference type="CDD" id="cd01948">
    <property type="entry name" value="EAL"/>
    <property type="match status" value="1"/>
</dbReference>
<keyword evidence="4 6" id="KW-1133">Transmembrane helix</keyword>
<dbReference type="Pfam" id="PF02743">
    <property type="entry name" value="dCache_1"/>
    <property type="match status" value="1"/>
</dbReference>
<dbReference type="PANTHER" id="PTHR33121">
    <property type="entry name" value="CYCLIC DI-GMP PHOSPHODIESTERASE PDEF"/>
    <property type="match status" value="1"/>
</dbReference>
<dbReference type="InterPro" id="IPR033479">
    <property type="entry name" value="dCache_1"/>
</dbReference>
<dbReference type="InterPro" id="IPR043128">
    <property type="entry name" value="Rev_trsase/Diguanyl_cyclase"/>
</dbReference>
<evidence type="ECO:0000256" key="3">
    <source>
        <dbReference type="ARBA" id="ARBA00022692"/>
    </source>
</evidence>
<dbReference type="PROSITE" id="PS50887">
    <property type="entry name" value="GGDEF"/>
    <property type="match status" value="1"/>
</dbReference>
<evidence type="ECO:0000259" key="7">
    <source>
        <dbReference type="PROSITE" id="PS50883"/>
    </source>
</evidence>
<keyword evidence="5 6" id="KW-0472">Membrane</keyword>
<dbReference type="Gene3D" id="3.30.70.270">
    <property type="match status" value="1"/>
</dbReference>
<sequence>MNEKILQKKLKKSFVAASLIGLLIVVFSIATVAILNHSLNQMTVEEMKNETGEYSKRIQQQIEKNFQILQTFAVFLGDFDLNDQAFFAESLQDANEKNDFLSMGYFDKSGEGVLATLGQDVEKSIPNSSLNEEVREVVSKALNGEQTVSGVFDSRVAEARIFVYGVPVYQNGEVMGTLIASDRMDDFTDILTGSNTLSGNGYLHLIEADGTFLIRSSQSVIQEEAESVFDGSYFSQTERERIRQAMEKEESIFSSFQYQGNEYQVLLYPVGVNQWYLLCVNTREEISGAAYQMVRITVVTLVCILILSLLLLLFSYRLLYSNNRDLNRLAYQDGLTGADNLQRFRQTLAALCGKKGARGSIAALNVRQFKFINEIFGREFADQLLCRIKENIQENLELEEFFCRDNGDLFYVYLKDTDRERVRTRIEHILQQVSHSSLSDHKNYQVLMYAGVVIFDEENVYRHDRGDALLTHVLFALATAKTLPSNSVWFYDKERHKAEELENYVESHMHQALEKQEFRLFLQPKFDLNTNRLAGAEALVRWITEEGRMIFPNQFIPLFEENGFCVQLDFYMVEQACRQIRQWLNAGITPVPISINQSKRLFYETDYIENLRALTEKYRIPATLITLEILEGLAMENVEELNQKIGKLQELGFRVSMDDFGSGYSSLNTLGNLNIDELKLDQGFLFAIAGGQGERFKLIMEKVVSLTKSLHISTVVEGVETEADEALIKSLGCDLGQGYYYSRPISAVEFNKKYMEAQKDES</sequence>
<reference evidence="9" key="1">
    <citation type="journal article" date="2021" name="PeerJ">
        <title>Extensive microbial diversity within the chicken gut microbiome revealed by metagenomics and culture.</title>
        <authorList>
            <person name="Gilroy R."/>
            <person name="Ravi A."/>
            <person name="Getino M."/>
            <person name="Pursley I."/>
            <person name="Horton D.L."/>
            <person name="Alikhan N.F."/>
            <person name="Baker D."/>
            <person name="Gharbi K."/>
            <person name="Hall N."/>
            <person name="Watson M."/>
            <person name="Adriaenssens E.M."/>
            <person name="Foster-Nyarko E."/>
            <person name="Jarju S."/>
            <person name="Secka A."/>
            <person name="Antonio M."/>
            <person name="Oren A."/>
            <person name="Chaudhuri R.R."/>
            <person name="La Ragione R."/>
            <person name="Hildebrand F."/>
            <person name="Pallen M.J."/>
        </authorList>
    </citation>
    <scope>NUCLEOTIDE SEQUENCE</scope>
    <source>
        <strain evidence="9">ChiSjej1B19-8411</strain>
    </source>
</reference>
<proteinExistence type="predicted"/>
<evidence type="ECO:0000313" key="10">
    <source>
        <dbReference type="Proteomes" id="UP000886817"/>
    </source>
</evidence>
<dbReference type="Gene3D" id="3.20.20.450">
    <property type="entry name" value="EAL domain"/>
    <property type="match status" value="1"/>
</dbReference>
<feature type="domain" description="EAL" evidence="7">
    <location>
        <begin position="502"/>
        <end position="758"/>
    </location>
</feature>
<dbReference type="Proteomes" id="UP000886817">
    <property type="component" value="Unassembled WGS sequence"/>
</dbReference>
<dbReference type="EMBL" id="DXEX01000251">
    <property type="protein sequence ID" value="HIX60388.1"/>
    <property type="molecule type" value="Genomic_DNA"/>
</dbReference>
<evidence type="ECO:0000313" key="9">
    <source>
        <dbReference type="EMBL" id="HIX60388.1"/>
    </source>
</evidence>
<dbReference type="PROSITE" id="PS50883">
    <property type="entry name" value="EAL"/>
    <property type="match status" value="1"/>
</dbReference>
<evidence type="ECO:0000256" key="5">
    <source>
        <dbReference type="ARBA" id="ARBA00023136"/>
    </source>
</evidence>
<dbReference type="Pfam" id="PF00563">
    <property type="entry name" value="EAL"/>
    <property type="match status" value="1"/>
</dbReference>
<feature type="transmembrane region" description="Helical" evidence="6">
    <location>
        <begin position="14"/>
        <end position="35"/>
    </location>
</feature>
<dbReference type="GO" id="GO:0071111">
    <property type="term" value="F:cyclic-guanylate-specific phosphodiesterase activity"/>
    <property type="evidence" value="ECO:0007669"/>
    <property type="project" value="InterPro"/>
</dbReference>
<dbReference type="SMART" id="SM00052">
    <property type="entry name" value="EAL"/>
    <property type="match status" value="1"/>
</dbReference>
<dbReference type="Pfam" id="PF00990">
    <property type="entry name" value="GGDEF"/>
    <property type="match status" value="1"/>
</dbReference>
<dbReference type="InterPro" id="IPR035919">
    <property type="entry name" value="EAL_sf"/>
</dbReference>
<dbReference type="InterPro" id="IPR001633">
    <property type="entry name" value="EAL_dom"/>
</dbReference>